<gene>
    <name evidence="2" type="ORF">DW839_18120</name>
</gene>
<protein>
    <recommendedName>
        <fullName evidence="4">ParB/Sulfiredoxin domain-containing protein</fullName>
    </recommendedName>
</protein>
<sequence length="323" mass="37162">MYNLKINPELRDFIPPLSGEEKKSLEDSLLKYGYKGAPIYTWHNYIVDGHNRYNLCMKHNIEFPVEELDLGDEATIIDVMEWMINTQLGRRNLPPQQRIAVVKKFEKKIREQAKVTQGTRTDLTSSPNGEEVKNTRTDKELAKLANVGTGTIARFNRVMSSDDEELKKKLLAGEVKINTAYEKIREKEKPKENVTTEPLQTIPKTYQEAAQLFGGLQQGHLPNRKNAETNDNFTDEQLLNALISSKTPVNVLDSIVPQQEFDIMTSTLLENVASCDYRIFDLHEVYKKMENEDIDYAITKFDSVIEAIMKLEEKIKEFVKETK</sequence>
<organism evidence="2 3">
    <name type="scientific">Enterocloster bolteae</name>
    <dbReference type="NCBI Taxonomy" id="208479"/>
    <lineage>
        <taxon>Bacteria</taxon>
        <taxon>Bacillati</taxon>
        <taxon>Bacillota</taxon>
        <taxon>Clostridia</taxon>
        <taxon>Lachnospirales</taxon>
        <taxon>Lachnospiraceae</taxon>
        <taxon>Enterocloster</taxon>
    </lineage>
</organism>
<accession>A0A414ASV1</accession>
<evidence type="ECO:0008006" key="4">
    <source>
        <dbReference type="Google" id="ProtNLM"/>
    </source>
</evidence>
<evidence type="ECO:0000313" key="2">
    <source>
        <dbReference type="EMBL" id="RHC54618.1"/>
    </source>
</evidence>
<reference evidence="2 3" key="1">
    <citation type="submission" date="2018-08" db="EMBL/GenBank/DDBJ databases">
        <title>A genome reference for cultivated species of the human gut microbiota.</title>
        <authorList>
            <person name="Zou Y."/>
            <person name="Xue W."/>
            <person name="Luo G."/>
        </authorList>
    </citation>
    <scope>NUCLEOTIDE SEQUENCE [LARGE SCALE GENOMIC DNA]</scope>
    <source>
        <strain evidence="2 3">AM35-14</strain>
    </source>
</reference>
<dbReference type="AlphaFoldDB" id="A0A414ASV1"/>
<evidence type="ECO:0000256" key="1">
    <source>
        <dbReference type="SAM" id="MobiDB-lite"/>
    </source>
</evidence>
<dbReference type="EMBL" id="QSHZ01000020">
    <property type="protein sequence ID" value="RHC54618.1"/>
    <property type="molecule type" value="Genomic_DNA"/>
</dbReference>
<dbReference type="Proteomes" id="UP000283975">
    <property type="component" value="Unassembled WGS sequence"/>
</dbReference>
<proteinExistence type="predicted"/>
<comment type="caution">
    <text evidence="2">The sequence shown here is derived from an EMBL/GenBank/DDBJ whole genome shotgun (WGS) entry which is preliminary data.</text>
</comment>
<name>A0A414ASV1_9FIRM</name>
<feature type="region of interest" description="Disordered" evidence="1">
    <location>
        <begin position="114"/>
        <end position="133"/>
    </location>
</feature>
<dbReference type="RefSeq" id="WP_002572404.1">
    <property type="nucleotide sequence ID" value="NZ_CBCSIM010000025.1"/>
</dbReference>
<dbReference type="InterPro" id="IPR036086">
    <property type="entry name" value="ParB/Sulfiredoxin_sf"/>
</dbReference>
<evidence type="ECO:0000313" key="3">
    <source>
        <dbReference type="Proteomes" id="UP000283975"/>
    </source>
</evidence>
<feature type="compositionally biased region" description="Polar residues" evidence="1">
    <location>
        <begin position="114"/>
        <end position="128"/>
    </location>
</feature>
<dbReference type="SUPFAM" id="SSF110849">
    <property type="entry name" value="ParB/Sulfiredoxin"/>
    <property type="match status" value="1"/>
</dbReference>